<protein>
    <submittedName>
        <fullName evidence="8">Inner membrane ABC transporter</fullName>
    </submittedName>
</protein>
<reference evidence="8 9" key="1">
    <citation type="submission" date="2013-05" db="EMBL/GenBank/DDBJ databases">
        <title>Complete genome sequence of the lipase-producing bacterium Photobacterium gaetbulicola Gung47.</title>
        <authorList>
            <person name="Kim Y.-O."/>
        </authorList>
    </citation>
    <scope>NUCLEOTIDE SEQUENCE [LARGE SCALE GENOMIC DNA]</scope>
    <source>
        <strain evidence="8 9">Gung47</strain>
    </source>
</reference>
<dbReference type="InterPro" id="IPR003593">
    <property type="entry name" value="AAA+_ATPase"/>
</dbReference>
<dbReference type="InterPro" id="IPR012340">
    <property type="entry name" value="NA-bd_OB-fold"/>
</dbReference>
<dbReference type="PROSITE" id="PS00211">
    <property type="entry name" value="ABC_TRANSPORTER_1"/>
    <property type="match status" value="1"/>
</dbReference>
<keyword evidence="3" id="KW-0762">Sugar transport</keyword>
<dbReference type="Gene3D" id="2.40.50.100">
    <property type="match status" value="1"/>
</dbReference>
<evidence type="ECO:0000256" key="2">
    <source>
        <dbReference type="ARBA" id="ARBA00022475"/>
    </source>
</evidence>
<dbReference type="SMART" id="SM00382">
    <property type="entry name" value="AAA"/>
    <property type="match status" value="1"/>
</dbReference>
<name>A0A0C5WQN3_9GAMM</name>
<evidence type="ECO:0000256" key="1">
    <source>
        <dbReference type="ARBA" id="ARBA00022448"/>
    </source>
</evidence>
<keyword evidence="5" id="KW-0067">ATP-binding</keyword>
<dbReference type="EMBL" id="CP005974">
    <property type="protein sequence ID" value="AJR09478.1"/>
    <property type="molecule type" value="Genomic_DNA"/>
</dbReference>
<dbReference type="Gene3D" id="3.40.50.300">
    <property type="entry name" value="P-loop containing nucleotide triphosphate hydrolases"/>
    <property type="match status" value="1"/>
</dbReference>
<dbReference type="GO" id="GO:0005524">
    <property type="term" value="F:ATP binding"/>
    <property type="evidence" value="ECO:0007669"/>
    <property type="project" value="UniProtKB-KW"/>
</dbReference>
<evidence type="ECO:0000259" key="7">
    <source>
        <dbReference type="PROSITE" id="PS50893"/>
    </source>
</evidence>
<sequence length="361" mass="39996">MAKVILNDVCKTYDKTQTIHDVKLDIESGEFLVLVGPSGCGKSTLLRMIAGLEDVSSGRVHIDARDVTDVNASEREISMVFQSYALYPHMTVKENLAFGLKNIKMPTAEIESRISEAADILQLSELLNRRPQNLSGGQRQRVAIGRSIVQNPKVFLFDEPLSNLDAALRVQMRQELSKLHSKLKSTMIYVTHDQVEAMTLADRIVILRAGKIEQIGTPLEVYNQPANTFVAEFMGAPKINLLTAVAEKSSEGFDLVFEGQSRLSIAGSLSHLPPDNKVTLGIRPEHISIKAPSNEKTAMQATVTYSELLGDSTIVYLNYAGQEIRVKLASQEQLSVGDIFDLEIDSKYLNCFVNNMRVDIQ</sequence>
<dbReference type="SUPFAM" id="SSF52540">
    <property type="entry name" value="P-loop containing nucleoside triphosphate hydrolases"/>
    <property type="match status" value="1"/>
</dbReference>
<proteinExistence type="predicted"/>
<dbReference type="AlphaFoldDB" id="A0A0C5WQN3"/>
<evidence type="ECO:0000313" key="9">
    <source>
        <dbReference type="Proteomes" id="UP000032303"/>
    </source>
</evidence>
<dbReference type="Pfam" id="PF08402">
    <property type="entry name" value="TOBE_2"/>
    <property type="match status" value="1"/>
</dbReference>
<keyword evidence="2" id="KW-1003">Cell membrane</keyword>
<dbReference type="PROSITE" id="PS50893">
    <property type="entry name" value="ABC_TRANSPORTER_2"/>
    <property type="match status" value="1"/>
</dbReference>
<dbReference type="GO" id="GO:0055052">
    <property type="term" value="C:ATP-binding cassette (ABC) transporter complex, substrate-binding subunit-containing"/>
    <property type="evidence" value="ECO:0007669"/>
    <property type="project" value="TreeGrafter"/>
</dbReference>
<evidence type="ECO:0000313" key="8">
    <source>
        <dbReference type="EMBL" id="AJR09478.1"/>
    </source>
</evidence>
<evidence type="ECO:0000256" key="5">
    <source>
        <dbReference type="ARBA" id="ARBA00022840"/>
    </source>
</evidence>
<dbReference type="InterPro" id="IPR047641">
    <property type="entry name" value="ABC_transpr_MalK/UgpC-like"/>
</dbReference>
<dbReference type="InterPro" id="IPR013611">
    <property type="entry name" value="Transp-assoc_OB_typ2"/>
</dbReference>
<feature type="domain" description="ABC transporter" evidence="7">
    <location>
        <begin position="4"/>
        <end position="234"/>
    </location>
</feature>
<dbReference type="NCBIfam" id="NF008653">
    <property type="entry name" value="PRK11650.1"/>
    <property type="match status" value="1"/>
</dbReference>
<accession>A0A0C5WQN3</accession>
<dbReference type="SUPFAM" id="SSF50331">
    <property type="entry name" value="MOP-like"/>
    <property type="match status" value="1"/>
</dbReference>
<dbReference type="InterPro" id="IPR027417">
    <property type="entry name" value="P-loop_NTPase"/>
</dbReference>
<dbReference type="GO" id="GO:0015423">
    <property type="term" value="F:ABC-type maltose transporter activity"/>
    <property type="evidence" value="ECO:0007669"/>
    <property type="project" value="TreeGrafter"/>
</dbReference>
<dbReference type="GO" id="GO:1990060">
    <property type="term" value="C:maltose transport complex"/>
    <property type="evidence" value="ECO:0007669"/>
    <property type="project" value="TreeGrafter"/>
</dbReference>
<evidence type="ECO:0000256" key="6">
    <source>
        <dbReference type="ARBA" id="ARBA00023136"/>
    </source>
</evidence>
<keyword evidence="4" id="KW-0547">Nucleotide-binding</keyword>
<dbReference type="KEGG" id="pgb:H744_2c2825"/>
<dbReference type="Proteomes" id="UP000032303">
    <property type="component" value="Chromosome 2"/>
</dbReference>
<dbReference type="InterPro" id="IPR008995">
    <property type="entry name" value="Mo/tungstate-bd_C_term_dom"/>
</dbReference>
<dbReference type="GO" id="GO:0016887">
    <property type="term" value="F:ATP hydrolysis activity"/>
    <property type="evidence" value="ECO:0007669"/>
    <property type="project" value="InterPro"/>
</dbReference>
<dbReference type="FunFam" id="3.40.50.300:FF:000042">
    <property type="entry name" value="Maltose/maltodextrin ABC transporter, ATP-binding protein"/>
    <property type="match status" value="1"/>
</dbReference>
<evidence type="ECO:0000256" key="4">
    <source>
        <dbReference type="ARBA" id="ARBA00022741"/>
    </source>
</evidence>
<dbReference type="InterPro" id="IPR017871">
    <property type="entry name" value="ABC_transporter-like_CS"/>
</dbReference>
<dbReference type="STRING" id="658445.H744_2c2825"/>
<dbReference type="Pfam" id="PF00005">
    <property type="entry name" value="ABC_tran"/>
    <property type="match status" value="1"/>
</dbReference>
<dbReference type="Gene3D" id="2.40.50.140">
    <property type="entry name" value="Nucleic acid-binding proteins"/>
    <property type="match status" value="1"/>
</dbReference>
<keyword evidence="6" id="KW-0472">Membrane</keyword>
<organism evidence="8 9">
    <name type="scientific">Photobacterium gaetbulicola Gung47</name>
    <dbReference type="NCBI Taxonomy" id="658445"/>
    <lineage>
        <taxon>Bacteria</taxon>
        <taxon>Pseudomonadati</taxon>
        <taxon>Pseudomonadota</taxon>
        <taxon>Gammaproteobacteria</taxon>
        <taxon>Vibrionales</taxon>
        <taxon>Vibrionaceae</taxon>
        <taxon>Photobacterium</taxon>
    </lineage>
</organism>
<gene>
    <name evidence="8" type="ORF">H744_2c2825</name>
</gene>
<dbReference type="PATRIC" id="fig|658445.3.peg.4869"/>
<dbReference type="InterPro" id="IPR015855">
    <property type="entry name" value="ABC_transpr_MalK-like"/>
</dbReference>
<evidence type="ECO:0000256" key="3">
    <source>
        <dbReference type="ARBA" id="ARBA00022597"/>
    </source>
</evidence>
<dbReference type="PANTHER" id="PTHR43875:SF3">
    <property type="entry name" value="MALTOSE_MALTODEXTRIN IMPORT ATP-BINDING PROTEIN MALK"/>
    <property type="match status" value="1"/>
</dbReference>
<dbReference type="HOGENOM" id="CLU_000604_1_1_6"/>
<dbReference type="PANTHER" id="PTHR43875">
    <property type="entry name" value="MALTODEXTRIN IMPORT ATP-BINDING PROTEIN MSMX"/>
    <property type="match status" value="1"/>
</dbReference>
<dbReference type="InterPro" id="IPR003439">
    <property type="entry name" value="ABC_transporter-like_ATP-bd"/>
</dbReference>
<keyword evidence="1" id="KW-0813">Transport</keyword>
<dbReference type="CDD" id="cd03301">
    <property type="entry name" value="ABC_MalK_N"/>
    <property type="match status" value="1"/>
</dbReference>
<keyword evidence="9" id="KW-1185">Reference proteome</keyword>
<dbReference type="OrthoDB" id="9802264at2"/>